<proteinExistence type="predicted"/>
<dbReference type="Gramene" id="NC7G0031510.1">
    <property type="protein sequence ID" value="NC7G0031510.1:cds"/>
    <property type="gene ID" value="NC7G0031510"/>
</dbReference>
<gene>
    <name evidence="2" type="ORF">NYM_LOCUS22822</name>
</gene>
<dbReference type="EMBL" id="LR721785">
    <property type="protein sequence ID" value="VVW58680.1"/>
    <property type="molecule type" value="Genomic_DNA"/>
</dbReference>
<organism evidence="2">
    <name type="scientific">Nymphaea colorata</name>
    <name type="common">pocket water lily</name>
    <dbReference type="NCBI Taxonomy" id="210225"/>
    <lineage>
        <taxon>Eukaryota</taxon>
        <taxon>Viridiplantae</taxon>
        <taxon>Streptophyta</taxon>
        <taxon>Embryophyta</taxon>
        <taxon>Tracheophyta</taxon>
        <taxon>Spermatophyta</taxon>
        <taxon>Magnoliopsida</taxon>
        <taxon>Nymphaeales</taxon>
        <taxon>Nymphaeaceae</taxon>
        <taxon>Nymphaea</taxon>
    </lineage>
</organism>
<sequence length="426" mass="48202">MVEQKDWVVDMAAKLQSYDPVQESIAWKSRSIYKVPSNLINLTKTNAYTPEMVSFGPYHHGRPQLMPMEEHKQRALFHFLRRTSITLEAVVDCIKQVEQQLVNHYDEPPAVAGPSSFAKMMVIDGCFMLEILRMRKGTGDYSPSDPIFSSHGMLYALPYIKRDMLMLENQIPLLVLDRLVAVETGKPRSEEGHVHRLVTDFFSLRPLSRGGGEGLHVLEVFRRGLIEGRPAGLPHPPSEEPELIVRSAVELYEAGIRFKKSKTRSLRDIDFKHGVLRLPRITVDDTAESMLLNLMAYERMHVGAGNEVSSYVSFMDTLIDSAKDVAMLQSKGIILNALGSDKAVAKLFNELSREVTIDPSSKLGEVHRRLGRYSTQKHNMWRANLIHTYFRNPWAILSLVAAVVLLALTIAQTVYSALGYYHDLKK</sequence>
<keyword evidence="1" id="KW-1133">Transmembrane helix</keyword>
<dbReference type="OMA" id="TEMKHWM"/>
<dbReference type="OrthoDB" id="1846188at2759"/>
<feature type="transmembrane region" description="Helical" evidence="1">
    <location>
        <begin position="394"/>
        <end position="421"/>
    </location>
</feature>
<reference evidence="2" key="1">
    <citation type="submission" date="2019-09" db="EMBL/GenBank/DDBJ databases">
        <authorList>
            <person name="Zhang L."/>
        </authorList>
    </citation>
    <scope>NUCLEOTIDE SEQUENCE</scope>
</reference>
<keyword evidence="1" id="KW-0472">Membrane</keyword>
<accession>A0A5K1F7S2</accession>
<dbReference type="AlphaFoldDB" id="A0A5K1F7S2"/>
<dbReference type="Pfam" id="PF03140">
    <property type="entry name" value="DUF247"/>
    <property type="match status" value="1"/>
</dbReference>
<evidence type="ECO:0000313" key="2">
    <source>
        <dbReference type="EMBL" id="VVW58680.1"/>
    </source>
</evidence>
<dbReference type="InterPro" id="IPR004158">
    <property type="entry name" value="DUF247_pln"/>
</dbReference>
<evidence type="ECO:0000256" key="1">
    <source>
        <dbReference type="SAM" id="Phobius"/>
    </source>
</evidence>
<dbReference type="PANTHER" id="PTHR31170">
    <property type="entry name" value="BNAC04G53230D PROTEIN"/>
    <property type="match status" value="1"/>
</dbReference>
<dbReference type="PANTHER" id="PTHR31170:SF18">
    <property type="entry name" value="(WILD MALAYSIAN BANANA) HYPOTHETICAL PROTEIN"/>
    <property type="match status" value="1"/>
</dbReference>
<keyword evidence="1" id="KW-0812">Transmembrane</keyword>
<protein>
    <submittedName>
        <fullName evidence="2">Uncharacterized protein</fullName>
    </submittedName>
</protein>
<name>A0A5K1F7S2_9MAGN</name>